<dbReference type="OrthoDB" id="10049986at2759"/>
<dbReference type="EMBL" id="BGZK01001362">
    <property type="protein sequence ID" value="GBP78236.1"/>
    <property type="molecule type" value="Genomic_DNA"/>
</dbReference>
<gene>
    <name evidence="1" type="ORF">EVAR_55797_1</name>
</gene>
<protein>
    <submittedName>
        <fullName evidence="1">Uncharacterized protein</fullName>
    </submittedName>
</protein>
<keyword evidence="2" id="KW-1185">Reference proteome</keyword>
<name>A0A4C1YPP7_EUMVA</name>
<comment type="caution">
    <text evidence="1">The sequence shown here is derived from an EMBL/GenBank/DDBJ whole genome shotgun (WGS) entry which is preliminary data.</text>
</comment>
<sequence length="168" mass="18655">MHHGKEEHVNKNNKSEINLYYNSTKGGVDTLDETVHEIQFGVKQIVFHTSARERSILPDRRLASLKDVSRISRPAPHQSVDFCLWLRTLCTNTLHSLLFGVCANDSTATHAVSFSIVVHRGIAERNGVLPSVGVYSNIHAGVGDFKSCTVRSCVAVDEPVYIVCLLQR</sequence>
<proteinExistence type="predicted"/>
<organism evidence="1 2">
    <name type="scientific">Eumeta variegata</name>
    <name type="common">Bagworm moth</name>
    <name type="synonym">Eumeta japonica</name>
    <dbReference type="NCBI Taxonomy" id="151549"/>
    <lineage>
        <taxon>Eukaryota</taxon>
        <taxon>Metazoa</taxon>
        <taxon>Ecdysozoa</taxon>
        <taxon>Arthropoda</taxon>
        <taxon>Hexapoda</taxon>
        <taxon>Insecta</taxon>
        <taxon>Pterygota</taxon>
        <taxon>Neoptera</taxon>
        <taxon>Endopterygota</taxon>
        <taxon>Lepidoptera</taxon>
        <taxon>Glossata</taxon>
        <taxon>Ditrysia</taxon>
        <taxon>Tineoidea</taxon>
        <taxon>Psychidae</taxon>
        <taxon>Oiketicinae</taxon>
        <taxon>Eumeta</taxon>
    </lineage>
</organism>
<evidence type="ECO:0000313" key="2">
    <source>
        <dbReference type="Proteomes" id="UP000299102"/>
    </source>
</evidence>
<evidence type="ECO:0000313" key="1">
    <source>
        <dbReference type="EMBL" id="GBP78236.1"/>
    </source>
</evidence>
<reference evidence="1 2" key="1">
    <citation type="journal article" date="2019" name="Commun. Biol.">
        <title>The bagworm genome reveals a unique fibroin gene that provides high tensile strength.</title>
        <authorList>
            <person name="Kono N."/>
            <person name="Nakamura H."/>
            <person name="Ohtoshi R."/>
            <person name="Tomita M."/>
            <person name="Numata K."/>
            <person name="Arakawa K."/>
        </authorList>
    </citation>
    <scope>NUCLEOTIDE SEQUENCE [LARGE SCALE GENOMIC DNA]</scope>
</reference>
<dbReference type="Proteomes" id="UP000299102">
    <property type="component" value="Unassembled WGS sequence"/>
</dbReference>
<accession>A0A4C1YPP7</accession>
<dbReference type="AlphaFoldDB" id="A0A4C1YPP7"/>